<proteinExistence type="predicted"/>
<dbReference type="InterPro" id="IPR023214">
    <property type="entry name" value="HAD_sf"/>
</dbReference>
<dbReference type="InterPro" id="IPR006439">
    <property type="entry name" value="HAD-SF_hydro_IA"/>
</dbReference>
<reference evidence="4 5" key="1">
    <citation type="submission" date="2020-08" db="EMBL/GenBank/DDBJ databases">
        <title>Genomic Encyclopedia of Type Strains, Phase IV (KMG-IV): sequencing the most valuable type-strain genomes for metagenomic binning, comparative biology and taxonomic classification.</title>
        <authorList>
            <person name="Goeker M."/>
        </authorList>
    </citation>
    <scope>NUCLEOTIDE SEQUENCE [LARGE SCALE GENOMIC DNA]</scope>
    <source>
        <strain evidence="4 5">DSM 25701</strain>
    </source>
</reference>
<keyword evidence="3" id="KW-0460">Magnesium</keyword>
<dbReference type="PANTHER" id="PTHR46470:SF4">
    <property type="entry name" value="5-AMINO-6-(5-PHOSPHO-D-RIBITYLAMINO)URACIL PHOSPHATASE YIGB"/>
    <property type="match status" value="1"/>
</dbReference>
<evidence type="ECO:0000256" key="1">
    <source>
        <dbReference type="ARBA" id="ARBA00001946"/>
    </source>
</evidence>
<keyword evidence="5" id="KW-1185">Reference proteome</keyword>
<dbReference type="NCBIfam" id="TIGR01549">
    <property type="entry name" value="HAD-SF-IA-v1"/>
    <property type="match status" value="1"/>
</dbReference>
<dbReference type="SFLD" id="SFLDS00003">
    <property type="entry name" value="Haloacid_Dehalogenase"/>
    <property type="match status" value="1"/>
</dbReference>
<dbReference type="GO" id="GO:0016787">
    <property type="term" value="F:hydrolase activity"/>
    <property type="evidence" value="ECO:0007669"/>
    <property type="project" value="UniProtKB-KW"/>
</dbReference>
<sequence length="236" mass="26342">MSKIKLLSFDLDDTLWHTAPTIARAEQAFYLHLQAAAPALTAKFSPKALREHRLQYLSANPGLEHHISQWRVDSLNQALIESGYGGQSRELAAAAFDVFYHARQNVQLFEHCAKVLAELSQDFLLISLTNGNADLSRLPISRHFHSHFRAEQVGAAKPAAPLFLEALRQAECLPHESIHIGDNTNDDIAGAKAVGMHAIQARLIEHAPEPHPLADLHFDDWRDLPRLIKQLNASPR</sequence>
<dbReference type="InterPro" id="IPR036412">
    <property type="entry name" value="HAD-like_sf"/>
</dbReference>
<dbReference type="Gene3D" id="1.20.120.1600">
    <property type="match status" value="1"/>
</dbReference>
<dbReference type="Proteomes" id="UP000536640">
    <property type="component" value="Unassembled WGS sequence"/>
</dbReference>
<dbReference type="NCBIfam" id="TIGR01509">
    <property type="entry name" value="HAD-SF-IA-v3"/>
    <property type="match status" value="1"/>
</dbReference>
<comment type="cofactor">
    <cofactor evidence="1">
        <name>Mg(2+)</name>
        <dbReference type="ChEBI" id="CHEBI:18420"/>
    </cofactor>
</comment>
<dbReference type="Gene3D" id="3.40.50.1000">
    <property type="entry name" value="HAD superfamily/HAD-like"/>
    <property type="match status" value="1"/>
</dbReference>
<name>A0A840R599_9GAMM</name>
<dbReference type="SFLD" id="SFLDG01129">
    <property type="entry name" value="C1.5:_HAD__Beta-PGM__Phosphata"/>
    <property type="match status" value="1"/>
</dbReference>
<evidence type="ECO:0000256" key="2">
    <source>
        <dbReference type="ARBA" id="ARBA00022801"/>
    </source>
</evidence>
<gene>
    <name evidence="4" type="ORF">HNQ57_002022</name>
</gene>
<protein>
    <submittedName>
        <fullName evidence="4">Putative hydrolase of the HAD superfamily</fullName>
    </submittedName>
</protein>
<evidence type="ECO:0000313" key="5">
    <source>
        <dbReference type="Proteomes" id="UP000536640"/>
    </source>
</evidence>
<organism evidence="4 5">
    <name type="scientific">Zhongshania antarctica</name>
    <dbReference type="NCBI Taxonomy" id="641702"/>
    <lineage>
        <taxon>Bacteria</taxon>
        <taxon>Pseudomonadati</taxon>
        <taxon>Pseudomonadota</taxon>
        <taxon>Gammaproteobacteria</taxon>
        <taxon>Cellvibrionales</taxon>
        <taxon>Spongiibacteraceae</taxon>
        <taxon>Zhongshania</taxon>
    </lineage>
</organism>
<dbReference type="SUPFAM" id="SSF56784">
    <property type="entry name" value="HAD-like"/>
    <property type="match status" value="1"/>
</dbReference>
<accession>A0A840R599</accession>
<evidence type="ECO:0000313" key="4">
    <source>
        <dbReference type="EMBL" id="MBB5187744.1"/>
    </source>
</evidence>
<keyword evidence="2 4" id="KW-0378">Hydrolase</keyword>
<dbReference type="GO" id="GO:0009231">
    <property type="term" value="P:riboflavin biosynthetic process"/>
    <property type="evidence" value="ECO:0007669"/>
    <property type="project" value="TreeGrafter"/>
</dbReference>
<dbReference type="PANTHER" id="PTHR46470">
    <property type="entry name" value="N-ACYLNEURAMINATE-9-PHOSPHATASE"/>
    <property type="match status" value="1"/>
</dbReference>
<dbReference type="Pfam" id="PF00702">
    <property type="entry name" value="Hydrolase"/>
    <property type="match status" value="1"/>
</dbReference>
<dbReference type="EMBL" id="JACHHW010000005">
    <property type="protein sequence ID" value="MBB5187744.1"/>
    <property type="molecule type" value="Genomic_DNA"/>
</dbReference>
<dbReference type="RefSeq" id="WP_184462583.1">
    <property type="nucleotide sequence ID" value="NZ_JACHHW010000005.1"/>
</dbReference>
<evidence type="ECO:0000256" key="3">
    <source>
        <dbReference type="ARBA" id="ARBA00022842"/>
    </source>
</evidence>
<dbReference type="AlphaFoldDB" id="A0A840R599"/>
<dbReference type="InterPro" id="IPR051400">
    <property type="entry name" value="HAD-like_hydrolase"/>
</dbReference>
<comment type="caution">
    <text evidence="4">The sequence shown here is derived from an EMBL/GenBank/DDBJ whole genome shotgun (WGS) entry which is preliminary data.</text>
</comment>